<dbReference type="GO" id="GO:0007095">
    <property type="term" value="P:mitotic G2 DNA damage checkpoint signaling"/>
    <property type="evidence" value="ECO:0007669"/>
    <property type="project" value="TreeGrafter"/>
</dbReference>
<reference evidence="3" key="2">
    <citation type="journal article" date="2017" name="Sci. Adv.">
        <title>A tail of two voltages: Proteomic comparison of the three electric organs of the electric eel.</title>
        <authorList>
            <person name="Traeger L.L."/>
            <person name="Sabat G."/>
            <person name="Barrett-Wilt G.A."/>
            <person name="Wells G.B."/>
            <person name="Sussman M.R."/>
        </authorList>
    </citation>
    <scope>NUCLEOTIDE SEQUENCE [LARGE SCALE GENOMIC DNA]</scope>
</reference>
<name>A0A4W4HQH3_ELEEL</name>
<dbReference type="Gene3D" id="3.60.21.10">
    <property type="match status" value="1"/>
</dbReference>
<dbReference type="GO" id="GO:0000724">
    <property type="term" value="P:double-strand break repair via homologous recombination"/>
    <property type="evidence" value="ECO:0007669"/>
    <property type="project" value="TreeGrafter"/>
</dbReference>
<organism evidence="2 3">
    <name type="scientific">Electrophorus electricus</name>
    <name type="common">Electric eel</name>
    <name type="synonym">Gymnotus electricus</name>
    <dbReference type="NCBI Taxonomy" id="8005"/>
    <lineage>
        <taxon>Eukaryota</taxon>
        <taxon>Metazoa</taxon>
        <taxon>Chordata</taxon>
        <taxon>Craniata</taxon>
        <taxon>Vertebrata</taxon>
        <taxon>Euteleostomi</taxon>
        <taxon>Actinopterygii</taxon>
        <taxon>Neopterygii</taxon>
        <taxon>Teleostei</taxon>
        <taxon>Ostariophysi</taxon>
        <taxon>Gymnotiformes</taxon>
        <taxon>Gymnotoidei</taxon>
        <taxon>Gymnotidae</taxon>
        <taxon>Electrophorus</taxon>
    </lineage>
</organism>
<dbReference type="GO" id="GO:0000014">
    <property type="term" value="F:single-stranded DNA endodeoxyribonuclease activity"/>
    <property type="evidence" value="ECO:0007669"/>
    <property type="project" value="TreeGrafter"/>
</dbReference>
<dbReference type="AlphaFoldDB" id="A0A4W4HQH3"/>
<feature type="domain" description="Calcineurin-like phosphoesterase" evidence="1">
    <location>
        <begin position="13"/>
        <end position="79"/>
    </location>
</feature>
<evidence type="ECO:0000313" key="2">
    <source>
        <dbReference type="Ensembl" id="ENSEEEP00000050839.2"/>
    </source>
</evidence>
<dbReference type="SUPFAM" id="SSF56300">
    <property type="entry name" value="Metallo-dependent phosphatases"/>
    <property type="match status" value="1"/>
</dbReference>
<dbReference type="GO" id="GO:0042138">
    <property type="term" value="P:meiotic DNA double-strand break formation"/>
    <property type="evidence" value="ECO:0007669"/>
    <property type="project" value="TreeGrafter"/>
</dbReference>
<dbReference type="InterPro" id="IPR004843">
    <property type="entry name" value="Calcineurin-like_PHP"/>
</dbReference>
<dbReference type="GO" id="GO:0030870">
    <property type="term" value="C:Mre11 complex"/>
    <property type="evidence" value="ECO:0007669"/>
    <property type="project" value="TreeGrafter"/>
</dbReference>
<dbReference type="GO" id="GO:0000723">
    <property type="term" value="P:telomere maintenance"/>
    <property type="evidence" value="ECO:0007669"/>
    <property type="project" value="TreeGrafter"/>
</dbReference>
<dbReference type="PANTHER" id="PTHR10139">
    <property type="entry name" value="DOUBLE-STRAND BREAK REPAIR PROTEIN MRE11"/>
    <property type="match status" value="1"/>
</dbReference>
<reference evidence="2" key="4">
    <citation type="submission" date="2025-08" db="UniProtKB">
        <authorList>
            <consortium name="Ensembl"/>
        </authorList>
    </citation>
    <scope>IDENTIFICATION</scope>
</reference>
<protein>
    <recommendedName>
        <fullName evidence="1">Calcineurin-like phosphoesterase domain-containing protein</fullName>
    </recommendedName>
</protein>
<dbReference type="Ensembl" id="ENSEEET00000051393.2">
    <property type="protein sequence ID" value="ENSEEEP00000050839.2"/>
    <property type="gene ID" value="ENSEEEG00000023877.2"/>
</dbReference>
<accession>A0A4W4HQH3</accession>
<dbReference type="Pfam" id="PF00149">
    <property type="entry name" value="Metallophos"/>
    <property type="match status" value="1"/>
</dbReference>
<evidence type="ECO:0000259" key="1">
    <source>
        <dbReference type="Pfam" id="PF00149"/>
    </source>
</evidence>
<dbReference type="InterPro" id="IPR029052">
    <property type="entry name" value="Metallo-depent_PP-like"/>
</dbReference>
<dbReference type="Proteomes" id="UP000314983">
    <property type="component" value="Chromosome 7"/>
</dbReference>
<proteinExistence type="predicted"/>
<dbReference type="GO" id="GO:0035861">
    <property type="term" value="C:site of double-strand break"/>
    <property type="evidence" value="ECO:0007669"/>
    <property type="project" value="TreeGrafter"/>
</dbReference>
<dbReference type="STRING" id="8005.ENSEEEP00000050839"/>
<dbReference type="GO" id="GO:0097552">
    <property type="term" value="P:mitochondrial double-strand break repair via homologous recombination"/>
    <property type="evidence" value="ECO:0007669"/>
    <property type="project" value="TreeGrafter"/>
</dbReference>
<sequence>LTFSDRLADVHTFKILIATDIHLGYLDAVRGNDTFVTFEEIMKCAKQNEVDFVLLGGDLFHDNKPSRKAMHNCMEAMRQYCMGDKPILFEVLSDQAVNFCNSK</sequence>
<reference evidence="3" key="1">
    <citation type="journal article" date="2014" name="Science">
        <title>Nonhuman genetics. Genomic basis for the convergent evolution of electric organs.</title>
        <authorList>
            <person name="Gallant J.R."/>
            <person name="Traeger L.L."/>
            <person name="Volkening J.D."/>
            <person name="Moffett H."/>
            <person name="Chen P.H."/>
            <person name="Novina C.D."/>
            <person name="Phillips G.N.Jr."/>
            <person name="Anand R."/>
            <person name="Wells G.B."/>
            <person name="Pinch M."/>
            <person name="Guth R."/>
            <person name="Unguez G.A."/>
            <person name="Albert J.S."/>
            <person name="Zakon H.H."/>
            <person name="Samanta M.P."/>
            <person name="Sussman M.R."/>
        </authorList>
    </citation>
    <scope>NUCLEOTIDE SEQUENCE [LARGE SCALE GENOMIC DNA]</scope>
</reference>
<reference evidence="2" key="5">
    <citation type="submission" date="2025-09" db="UniProtKB">
        <authorList>
            <consortium name="Ensembl"/>
        </authorList>
    </citation>
    <scope>IDENTIFICATION</scope>
</reference>
<dbReference type="GO" id="GO:0006303">
    <property type="term" value="P:double-strand break repair via nonhomologous end joining"/>
    <property type="evidence" value="ECO:0007669"/>
    <property type="project" value="TreeGrafter"/>
</dbReference>
<dbReference type="GO" id="GO:0031573">
    <property type="term" value="P:mitotic intra-S DNA damage checkpoint signaling"/>
    <property type="evidence" value="ECO:0007669"/>
    <property type="project" value="TreeGrafter"/>
</dbReference>
<evidence type="ECO:0000313" key="3">
    <source>
        <dbReference type="Proteomes" id="UP000314983"/>
    </source>
</evidence>
<dbReference type="PANTHER" id="PTHR10139:SF1">
    <property type="entry name" value="DOUBLE-STRAND BREAK REPAIR PROTEIN MRE11"/>
    <property type="match status" value="1"/>
</dbReference>
<dbReference type="GeneTree" id="ENSGT00390000017288"/>
<keyword evidence="3" id="KW-1185">Reference proteome</keyword>
<reference evidence="2" key="3">
    <citation type="submission" date="2020-05" db="EMBL/GenBank/DDBJ databases">
        <title>Electrophorus electricus (electric eel) genome, fEleEle1, primary haplotype.</title>
        <authorList>
            <person name="Myers G."/>
            <person name="Meyer A."/>
            <person name="Fedrigo O."/>
            <person name="Formenti G."/>
            <person name="Rhie A."/>
            <person name="Tracey A."/>
            <person name="Sims Y."/>
            <person name="Jarvis E.D."/>
        </authorList>
    </citation>
    <scope>NUCLEOTIDE SEQUENCE [LARGE SCALE GENOMIC DNA]</scope>
</reference>